<feature type="region of interest" description="Disordered" evidence="1">
    <location>
        <begin position="61"/>
        <end position="80"/>
    </location>
</feature>
<sequence>MAKKSLAGGSVSTLEEVSVDLSESAAQGWSGNRIGPAVVLSELAAMGGRLLKISEMADRRDWGGGGDDLEESTQRMIERI</sequence>
<evidence type="ECO:0000313" key="2">
    <source>
        <dbReference type="EMBL" id="MQL94015.1"/>
    </source>
</evidence>
<organism evidence="2 3">
    <name type="scientific">Colocasia esculenta</name>
    <name type="common">Wild taro</name>
    <name type="synonym">Arum esculentum</name>
    <dbReference type="NCBI Taxonomy" id="4460"/>
    <lineage>
        <taxon>Eukaryota</taxon>
        <taxon>Viridiplantae</taxon>
        <taxon>Streptophyta</taxon>
        <taxon>Embryophyta</taxon>
        <taxon>Tracheophyta</taxon>
        <taxon>Spermatophyta</taxon>
        <taxon>Magnoliopsida</taxon>
        <taxon>Liliopsida</taxon>
        <taxon>Araceae</taxon>
        <taxon>Aroideae</taxon>
        <taxon>Colocasieae</taxon>
        <taxon>Colocasia</taxon>
    </lineage>
</organism>
<accession>A0A843VDI5</accession>
<reference evidence="2" key="1">
    <citation type="submission" date="2017-07" db="EMBL/GenBank/DDBJ databases">
        <title>Taro Niue Genome Assembly and Annotation.</title>
        <authorList>
            <person name="Atibalentja N."/>
            <person name="Keating K."/>
            <person name="Fields C.J."/>
        </authorList>
    </citation>
    <scope>NUCLEOTIDE SEQUENCE</scope>
    <source>
        <strain evidence="2">Niue_2</strain>
        <tissue evidence="2">Leaf</tissue>
    </source>
</reference>
<evidence type="ECO:0000256" key="1">
    <source>
        <dbReference type="SAM" id="MobiDB-lite"/>
    </source>
</evidence>
<protein>
    <submittedName>
        <fullName evidence="2">Uncharacterized protein</fullName>
    </submittedName>
</protein>
<proteinExistence type="predicted"/>
<keyword evidence="3" id="KW-1185">Reference proteome</keyword>
<dbReference type="Proteomes" id="UP000652761">
    <property type="component" value="Unassembled WGS sequence"/>
</dbReference>
<name>A0A843VDI5_COLES</name>
<comment type="caution">
    <text evidence="2">The sequence shown here is derived from an EMBL/GenBank/DDBJ whole genome shotgun (WGS) entry which is preliminary data.</text>
</comment>
<dbReference type="EMBL" id="NMUH01001622">
    <property type="protein sequence ID" value="MQL94015.1"/>
    <property type="molecule type" value="Genomic_DNA"/>
</dbReference>
<gene>
    <name evidence="2" type="ORF">Taro_026665</name>
</gene>
<dbReference type="AlphaFoldDB" id="A0A843VDI5"/>
<evidence type="ECO:0000313" key="3">
    <source>
        <dbReference type="Proteomes" id="UP000652761"/>
    </source>
</evidence>